<dbReference type="GO" id="GO:0042773">
    <property type="term" value="P:ATP synthesis coupled electron transport"/>
    <property type="evidence" value="ECO:0007669"/>
    <property type="project" value="InterPro"/>
</dbReference>
<feature type="transmembrane region" description="Helical" evidence="5">
    <location>
        <begin position="271"/>
        <end position="293"/>
    </location>
</feature>
<comment type="subcellular location">
    <subcellularLocation>
        <location evidence="1">Membrane</location>
        <topology evidence="1">Multi-pass membrane protein</topology>
    </subcellularLocation>
</comment>
<dbReference type="InterPro" id="IPR010096">
    <property type="entry name" value="NADH-Q_OxRdtase_suN/2"/>
</dbReference>
<organism evidence="7">
    <name type="scientific">freshwater metagenome</name>
    <dbReference type="NCBI Taxonomy" id="449393"/>
    <lineage>
        <taxon>unclassified sequences</taxon>
        <taxon>metagenomes</taxon>
        <taxon>ecological metagenomes</taxon>
    </lineage>
</organism>
<dbReference type="EMBL" id="CAEZXP010000001">
    <property type="protein sequence ID" value="CAB4682587.1"/>
    <property type="molecule type" value="Genomic_DNA"/>
</dbReference>
<feature type="transmembrane region" description="Helical" evidence="5">
    <location>
        <begin position="134"/>
        <end position="153"/>
    </location>
</feature>
<keyword evidence="2 5" id="KW-0812">Transmembrane</keyword>
<feature type="transmembrane region" description="Helical" evidence="5">
    <location>
        <begin position="452"/>
        <end position="476"/>
    </location>
</feature>
<dbReference type="NCBIfam" id="TIGR01770">
    <property type="entry name" value="NDH_I_N"/>
    <property type="match status" value="1"/>
</dbReference>
<feature type="transmembrane region" description="Helical" evidence="5">
    <location>
        <begin position="300"/>
        <end position="321"/>
    </location>
</feature>
<gene>
    <name evidence="7" type="ORF">UFOPK2399_00046</name>
</gene>
<evidence type="ECO:0000256" key="5">
    <source>
        <dbReference type="SAM" id="Phobius"/>
    </source>
</evidence>
<feature type="transmembrane region" description="Helical" evidence="5">
    <location>
        <begin position="111"/>
        <end position="128"/>
    </location>
</feature>
<reference evidence="7" key="1">
    <citation type="submission" date="2020-05" db="EMBL/GenBank/DDBJ databases">
        <authorList>
            <person name="Chiriac C."/>
            <person name="Salcher M."/>
            <person name="Ghai R."/>
            <person name="Kavagutti S V."/>
        </authorList>
    </citation>
    <scope>NUCLEOTIDE SEQUENCE</scope>
</reference>
<evidence type="ECO:0000256" key="2">
    <source>
        <dbReference type="ARBA" id="ARBA00022692"/>
    </source>
</evidence>
<feature type="transmembrane region" description="Helical" evidence="5">
    <location>
        <begin position="165"/>
        <end position="187"/>
    </location>
</feature>
<proteinExistence type="inferred from homology"/>
<keyword evidence="3 5" id="KW-1133">Transmembrane helix</keyword>
<dbReference type="Pfam" id="PF00361">
    <property type="entry name" value="Proton_antipo_M"/>
    <property type="match status" value="1"/>
</dbReference>
<dbReference type="HAMAP" id="MF_00445">
    <property type="entry name" value="NDH1_NuoN_1"/>
    <property type="match status" value="1"/>
</dbReference>
<evidence type="ECO:0000256" key="3">
    <source>
        <dbReference type="ARBA" id="ARBA00022989"/>
    </source>
</evidence>
<feature type="transmembrane region" description="Helical" evidence="5">
    <location>
        <begin position="405"/>
        <end position="426"/>
    </location>
</feature>
<evidence type="ECO:0000256" key="4">
    <source>
        <dbReference type="ARBA" id="ARBA00023136"/>
    </source>
</evidence>
<feature type="transmembrane region" description="Helical" evidence="5">
    <location>
        <begin position="199"/>
        <end position="219"/>
    </location>
</feature>
<accession>A0A6J6N8Z7</accession>
<keyword evidence="4 5" id="KW-0472">Membrane</keyword>
<dbReference type="AlphaFoldDB" id="A0A6J6N8Z7"/>
<name>A0A6J6N8Z7_9ZZZZ</name>
<feature type="transmembrane region" description="Helical" evidence="5">
    <location>
        <begin position="327"/>
        <end position="348"/>
    </location>
</feature>
<sequence>MINKPHVDWFALSPTLALIGASGLLLLVSVLAPKRTRKPLAATIAGAAFLTALVFAIALTDKSAHGAAIVADAIFRDRWTGLAQVLIAGCGLVAVLISYGERWREEHVGEYYALLTAAGAGLVFFVSASNLMTLFLGLEWFSIALYVLCAIDIHLVGSLEAGLKYLIIGAIGSATLLFGSALVYGATGSLGFDQIAAGTHAHSGLLVGGLAMVIVGLAFKTSAAPFHMWTPDVYQGAPTPVTAFMAAATKVGALVVTARILVTAFPSEQHLWTWALAGIAIASLVVGNIAALAQRNVKRLLAYSSVSHAGFMLFAIAAANTLGARSLMYYLIPYCAMSLGAFAVVAARERELGAPVTLENLAGFGWDRPFLGVAMWVFMLGFLGFPLTGGFWGKIYVFSAVYQHGWWWLIVVGVVATMVSAVYYLAIVRSMFLRDSVELALAPVGGAPSREVALSIGVAACLVVTVGSFFAVQPLIDAAHAASRALPF</sequence>
<evidence type="ECO:0000313" key="7">
    <source>
        <dbReference type="EMBL" id="CAB4682587.1"/>
    </source>
</evidence>
<feature type="transmembrane region" description="Helical" evidence="5">
    <location>
        <begin position="12"/>
        <end position="32"/>
    </location>
</feature>
<evidence type="ECO:0000256" key="1">
    <source>
        <dbReference type="ARBA" id="ARBA00004141"/>
    </source>
</evidence>
<dbReference type="PANTHER" id="PTHR22773">
    <property type="entry name" value="NADH DEHYDROGENASE"/>
    <property type="match status" value="1"/>
</dbReference>
<dbReference type="GO" id="GO:0016020">
    <property type="term" value="C:membrane"/>
    <property type="evidence" value="ECO:0007669"/>
    <property type="project" value="UniProtKB-SubCell"/>
</dbReference>
<feature type="transmembrane region" description="Helical" evidence="5">
    <location>
        <begin position="79"/>
        <end position="99"/>
    </location>
</feature>
<evidence type="ECO:0000259" key="6">
    <source>
        <dbReference type="Pfam" id="PF00361"/>
    </source>
</evidence>
<dbReference type="InterPro" id="IPR001750">
    <property type="entry name" value="ND/Mrp_TM"/>
</dbReference>
<feature type="transmembrane region" description="Helical" evidence="5">
    <location>
        <begin position="369"/>
        <end position="393"/>
    </location>
</feature>
<dbReference type="GO" id="GO:0008137">
    <property type="term" value="F:NADH dehydrogenase (ubiquinone) activity"/>
    <property type="evidence" value="ECO:0007669"/>
    <property type="project" value="InterPro"/>
</dbReference>
<feature type="transmembrane region" description="Helical" evidence="5">
    <location>
        <begin position="240"/>
        <end position="265"/>
    </location>
</feature>
<protein>
    <submittedName>
        <fullName evidence="7">Unannotated protein</fullName>
    </submittedName>
</protein>
<feature type="transmembrane region" description="Helical" evidence="5">
    <location>
        <begin position="39"/>
        <end position="59"/>
    </location>
</feature>
<feature type="domain" description="NADH:quinone oxidoreductase/Mrp antiporter transmembrane" evidence="6">
    <location>
        <begin position="128"/>
        <end position="419"/>
    </location>
</feature>